<comment type="caution">
    <text evidence="1">The sequence shown here is derived from an EMBL/GenBank/DDBJ whole genome shotgun (WGS) entry which is preliminary data.</text>
</comment>
<dbReference type="RefSeq" id="WP_089986609.1">
    <property type="nucleotide sequence ID" value="NZ_CP189820.1"/>
</dbReference>
<name>A0A1H9N0J6_9BACI</name>
<dbReference type="AlphaFoldDB" id="A0A1H9N0J6"/>
<reference evidence="1 2" key="1">
    <citation type="submission" date="2016-10" db="EMBL/GenBank/DDBJ databases">
        <authorList>
            <person name="Varghese N."/>
            <person name="Submissions S."/>
        </authorList>
    </citation>
    <scope>NUCLEOTIDE SEQUENCE [LARGE SCALE GENOMIC DNA]</scope>
    <source>
        <strain evidence="1 2">TC-13</strain>
    </source>
</reference>
<sequence>MNIVKNDRTIALKVDSYAMALGYQEMGELNLLISMEMDHLEWEAHKIIEGLLKRVNEYI</sequence>
<dbReference type="GO" id="GO:0006355">
    <property type="term" value="P:regulation of DNA-templated transcription"/>
    <property type="evidence" value="ECO:0007669"/>
    <property type="project" value="InterPro"/>
</dbReference>
<proteinExistence type="predicted"/>
<dbReference type="InterPro" id="IPR013321">
    <property type="entry name" value="Arc_rbn_hlx_hlx"/>
</dbReference>
<gene>
    <name evidence="1" type="ORF">SAMN02787113_03451</name>
</gene>
<protein>
    <submittedName>
        <fullName evidence="1">Uncharacterized protein</fullName>
    </submittedName>
</protein>
<dbReference type="EMBL" id="FOEL01000013">
    <property type="protein sequence ID" value="SER29418.1"/>
    <property type="molecule type" value="Genomic_DNA"/>
</dbReference>
<dbReference type="Proteomes" id="UP000199410">
    <property type="component" value="Unassembled WGS sequence"/>
</dbReference>
<dbReference type="Gene3D" id="1.10.1220.10">
    <property type="entry name" value="Met repressor-like"/>
    <property type="match status" value="1"/>
</dbReference>
<evidence type="ECO:0000313" key="2">
    <source>
        <dbReference type="Proteomes" id="UP000199410"/>
    </source>
</evidence>
<evidence type="ECO:0000313" key="1">
    <source>
        <dbReference type="EMBL" id="SER29418.1"/>
    </source>
</evidence>
<organism evidence="1 2">
    <name type="scientific">Lysinibacillus fusiformis</name>
    <dbReference type="NCBI Taxonomy" id="28031"/>
    <lineage>
        <taxon>Bacteria</taxon>
        <taxon>Bacillati</taxon>
        <taxon>Bacillota</taxon>
        <taxon>Bacilli</taxon>
        <taxon>Bacillales</taxon>
        <taxon>Bacillaceae</taxon>
        <taxon>Lysinibacillus</taxon>
    </lineage>
</organism>
<accession>A0A1H9N0J6</accession>